<dbReference type="InterPro" id="IPR032466">
    <property type="entry name" value="Metal_Hydrolase"/>
</dbReference>
<name>A0A931II93_9NOCA</name>
<evidence type="ECO:0000313" key="3">
    <source>
        <dbReference type="Proteomes" id="UP000655751"/>
    </source>
</evidence>
<dbReference type="GO" id="GO:0005829">
    <property type="term" value="C:cytosol"/>
    <property type="evidence" value="ECO:0007669"/>
    <property type="project" value="TreeGrafter"/>
</dbReference>
<dbReference type="Proteomes" id="UP000655751">
    <property type="component" value="Unassembled WGS sequence"/>
</dbReference>
<dbReference type="GO" id="GO:0016812">
    <property type="term" value="F:hydrolase activity, acting on carbon-nitrogen (but not peptide) bonds, in cyclic amides"/>
    <property type="evidence" value="ECO:0007669"/>
    <property type="project" value="TreeGrafter"/>
</dbReference>
<protein>
    <submittedName>
        <fullName evidence="2">Amidohydrolase family protein</fullName>
    </submittedName>
</protein>
<dbReference type="Gene3D" id="2.30.40.10">
    <property type="entry name" value="Urease, subunit C, domain 1"/>
    <property type="match status" value="1"/>
</dbReference>
<dbReference type="Gene3D" id="3.20.20.140">
    <property type="entry name" value="Metal-dependent hydrolases"/>
    <property type="match status" value="1"/>
</dbReference>
<sequence>MHDLIIRNGTVCDGSGSPVRTADVAVDDGVITRVGRVGGDRGRTEIDADGHLITPGFVDIHTHFDGQVSWDPQLTPSCWHGVTTVVMGNCGVGFAPAAPERHDWLIGLMEGVEDIPGASLSEGIRWEWESFPEYLDAVAAMPRAIDVAAQVPHGALRAYVMGERGAADQPPTEADLERMCALVREGLRAGAIGFSTSRTLTHLAITGDPVPGTFAAEDELFALGGVLGAEGTGVFQLVPLGAGGEKVDDPLGEIAWMRKLSAVVGRPITFGLFQNDNDPDGWRELFQIAEDAVASGADLHPQVAGRPFSVIISLDSTHPFHKRPSYRQIAHLDAARRRAAMREPALRERILSERPVGSDPRSALFPQGYERHFPMSAEAPDYEPAADKSFDALARRAGANPEALIYDFLASDDTSGMIFRPLLGYSEFTLDPIREMLLHPQAVLGLSDAGAHCRLICDASTPTSMLTHWARDRDRGARLPLEFIVRKQTYDTARLYGLRDRGLLRPGYRADINVIDMETLRLRAPEFVFDLPAGGGRLIQRADGYAATVVAGEITYRDGQATGALPGRLVRGTKSGPVPR</sequence>
<dbReference type="InterPro" id="IPR050378">
    <property type="entry name" value="Metallo-dep_Hydrolases_sf"/>
</dbReference>
<dbReference type="SUPFAM" id="SSF51338">
    <property type="entry name" value="Composite domain of metallo-dependent hydrolases"/>
    <property type="match status" value="1"/>
</dbReference>
<organism evidence="2 3">
    <name type="scientific">Nocardia bovistercoris</name>
    <dbReference type="NCBI Taxonomy" id="2785916"/>
    <lineage>
        <taxon>Bacteria</taxon>
        <taxon>Bacillati</taxon>
        <taxon>Actinomycetota</taxon>
        <taxon>Actinomycetes</taxon>
        <taxon>Mycobacteriales</taxon>
        <taxon>Nocardiaceae</taxon>
        <taxon>Nocardia</taxon>
    </lineage>
</organism>
<dbReference type="InterPro" id="IPR013108">
    <property type="entry name" value="Amidohydro_3"/>
</dbReference>
<dbReference type="AlphaFoldDB" id="A0A931II93"/>
<dbReference type="PANTHER" id="PTHR11647:SF1">
    <property type="entry name" value="COLLAPSIN RESPONSE MEDIATOR PROTEIN"/>
    <property type="match status" value="1"/>
</dbReference>
<gene>
    <name evidence="2" type="ORF">IT779_31755</name>
</gene>
<evidence type="ECO:0000259" key="1">
    <source>
        <dbReference type="Pfam" id="PF07969"/>
    </source>
</evidence>
<dbReference type="CDD" id="cd01297">
    <property type="entry name" value="D-aminoacylase"/>
    <property type="match status" value="1"/>
</dbReference>
<feature type="domain" description="Amidohydrolase 3" evidence="1">
    <location>
        <begin position="45"/>
        <end position="556"/>
    </location>
</feature>
<reference evidence="2" key="1">
    <citation type="submission" date="2020-11" db="EMBL/GenBank/DDBJ databases">
        <title>Nocardia NEAU-351.nov., a novel actinomycete isolated from the cow dung.</title>
        <authorList>
            <person name="Zhang X."/>
        </authorList>
    </citation>
    <scope>NUCLEOTIDE SEQUENCE</scope>
    <source>
        <strain evidence="2">NEAU-351</strain>
    </source>
</reference>
<dbReference type="PANTHER" id="PTHR11647">
    <property type="entry name" value="HYDRANTOINASE/DIHYDROPYRIMIDINASE FAMILY MEMBER"/>
    <property type="match status" value="1"/>
</dbReference>
<evidence type="ECO:0000313" key="2">
    <source>
        <dbReference type="EMBL" id="MBH0780855.1"/>
    </source>
</evidence>
<dbReference type="EMBL" id="JADMLG010000018">
    <property type="protein sequence ID" value="MBH0780855.1"/>
    <property type="molecule type" value="Genomic_DNA"/>
</dbReference>
<keyword evidence="3" id="KW-1185">Reference proteome</keyword>
<dbReference type="SUPFAM" id="SSF51556">
    <property type="entry name" value="Metallo-dependent hydrolases"/>
    <property type="match status" value="1"/>
</dbReference>
<proteinExistence type="predicted"/>
<dbReference type="Pfam" id="PF07969">
    <property type="entry name" value="Amidohydro_3"/>
    <property type="match status" value="1"/>
</dbReference>
<comment type="caution">
    <text evidence="2">The sequence shown here is derived from an EMBL/GenBank/DDBJ whole genome shotgun (WGS) entry which is preliminary data.</text>
</comment>
<accession>A0A931II93</accession>
<dbReference type="InterPro" id="IPR011059">
    <property type="entry name" value="Metal-dep_hydrolase_composite"/>
</dbReference>
<dbReference type="RefSeq" id="WP_196153224.1">
    <property type="nucleotide sequence ID" value="NZ_JADMLG010000018.1"/>
</dbReference>